<keyword evidence="2" id="KW-1185">Reference proteome</keyword>
<organism evidence="1 2">
    <name type="scientific">Halobacterium phage phiH</name>
    <name type="common">Bacteriophage phi-H</name>
    <dbReference type="NCBI Taxonomy" id="169684"/>
    <lineage>
        <taxon>Viruses</taxon>
        <taxon>Duplodnaviria</taxon>
        <taxon>Heunggongvirae</taxon>
        <taxon>Uroviricota</taxon>
        <taxon>Caudoviricetes</taxon>
        <taxon>Vertoviridae</taxon>
        <taxon>Myohalovirus</taxon>
        <taxon>Myohalovirus spontanei</taxon>
        <taxon>Myohalovirus phiH</taxon>
    </lineage>
</organism>
<accession>A0A3G1ZKW1</accession>
<proteinExistence type="predicted"/>
<name>A0A3G1ZKW1_BPPHH</name>
<evidence type="ECO:0000313" key="1">
    <source>
        <dbReference type="EMBL" id="AYM00334.1"/>
    </source>
</evidence>
<gene>
    <name evidence="1" type="ORF">PhiH1_440</name>
</gene>
<reference evidence="1 2" key="1">
    <citation type="journal article" date="2018" name="Genes (Basel)">
        <title>Complete Genome Sequence of the Model Halovirus PhiH1 (PhiH1).</title>
        <authorList>
            <person name="Dyall-Smith M."/>
            <person name="Pfeifer F."/>
            <person name="Witte A."/>
            <person name="Oesterhelt D."/>
            <person name="Pfeiffer F."/>
        </authorList>
    </citation>
    <scope>NUCLEOTIDE SEQUENCE [LARGE SCALE GENOMIC DNA]</scope>
    <source>
        <strain evidence="1">Variant phiH1</strain>
    </source>
</reference>
<sequence>MTENDLDVFVRRDWKQHVEAHRRTIYERAVVDGEEIGPGDVLATGRDYVDPAIADSVHVFEVESIVYSADRYKIRPASGGYQLLEELVELPEWVPDDLLEGRGLPADVVRYVDGAVEVR</sequence>
<organismHost>
    <name type="scientific">Halobacterium salinarum</name>
    <name type="common">Halobacterium halobium</name>
    <dbReference type="NCBI Taxonomy" id="2242"/>
</organismHost>
<protein>
    <submittedName>
        <fullName evidence="1">Uncharacterized protein</fullName>
    </submittedName>
</protein>
<dbReference type="Proteomes" id="UP000277198">
    <property type="component" value="Segment"/>
</dbReference>
<evidence type="ECO:0000313" key="2">
    <source>
        <dbReference type="Proteomes" id="UP000277198"/>
    </source>
</evidence>
<dbReference type="EMBL" id="MK002701">
    <property type="protein sequence ID" value="AYM00334.1"/>
    <property type="molecule type" value="Genomic_DNA"/>
</dbReference>